<keyword evidence="2" id="KW-1185">Reference proteome</keyword>
<reference evidence="1 2" key="1">
    <citation type="submission" date="2013-11" db="EMBL/GenBank/DDBJ databases">
        <title>Opisthorchis viverrini - life in the bile duct.</title>
        <authorList>
            <person name="Young N.D."/>
            <person name="Nagarajan N."/>
            <person name="Lin S.J."/>
            <person name="Korhonen P.K."/>
            <person name="Jex A.R."/>
            <person name="Hall R.S."/>
            <person name="Safavi-Hemami H."/>
            <person name="Kaewkong W."/>
            <person name="Bertrand D."/>
            <person name="Gao S."/>
            <person name="Seet Q."/>
            <person name="Wongkham S."/>
            <person name="Teh B.T."/>
            <person name="Wongkham C."/>
            <person name="Intapan P.M."/>
            <person name="Maleewong W."/>
            <person name="Yang X."/>
            <person name="Hu M."/>
            <person name="Wang Z."/>
            <person name="Hofmann A."/>
            <person name="Sternberg P.W."/>
            <person name="Tan P."/>
            <person name="Wang J."/>
            <person name="Gasser R.B."/>
        </authorList>
    </citation>
    <scope>NUCLEOTIDE SEQUENCE [LARGE SCALE GENOMIC DNA]</scope>
</reference>
<dbReference type="KEGG" id="ovi:T265_00839"/>
<dbReference type="OrthoDB" id="6150645at2759"/>
<name>A0A075A1A9_OPIVI</name>
<proteinExistence type="predicted"/>
<evidence type="ECO:0000313" key="2">
    <source>
        <dbReference type="Proteomes" id="UP000054324"/>
    </source>
</evidence>
<sequence>MVRARLTALQANSRSRVNVYGKLSSEFTSSSCVRQNYRLSYFLFNFVIDMIKRKLTISL</sequence>
<dbReference type="GeneID" id="20315027"/>
<dbReference type="EMBL" id="KL596627">
    <property type="protein sequence ID" value="KER33136.1"/>
    <property type="molecule type" value="Genomic_DNA"/>
</dbReference>
<dbReference type="RefSeq" id="XP_009162998.1">
    <property type="nucleotide sequence ID" value="XM_009164734.1"/>
</dbReference>
<gene>
    <name evidence="1" type="ORF">T265_00839</name>
</gene>
<accession>A0A075A1A9</accession>
<dbReference type="CTD" id="20315027"/>
<organism evidence="1 2">
    <name type="scientific">Opisthorchis viverrini</name>
    <name type="common">Southeast Asian liver fluke</name>
    <dbReference type="NCBI Taxonomy" id="6198"/>
    <lineage>
        <taxon>Eukaryota</taxon>
        <taxon>Metazoa</taxon>
        <taxon>Spiralia</taxon>
        <taxon>Lophotrochozoa</taxon>
        <taxon>Platyhelminthes</taxon>
        <taxon>Trematoda</taxon>
        <taxon>Digenea</taxon>
        <taxon>Opisthorchiida</taxon>
        <taxon>Opisthorchiata</taxon>
        <taxon>Opisthorchiidae</taxon>
        <taxon>Opisthorchis</taxon>
    </lineage>
</organism>
<dbReference type="Proteomes" id="UP000054324">
    <property type="component" value="Unassembled WGS sequence"/>
</dbReference>
<protein>
    <submittedName>
        <fullName evidence="1">Uncharacterized protein</fullName>
    </submittedName>
</protein>
<evidence type="ECO:0000313" key="1">
    <source>
        <dbReference type="EMBL" id="KER33136.1"/>
    </source>
</evidence>
<dbReference type="AlphaFoldDB" id="A0A075A1A9"/>